<reference evidence="2" key="1">
    <citation type="submission" date="2018-06" db="EMBL/GenBank/DDBJ databases">
        <authorList>
            <person name="Zhirakovskaya E."/>
        </authorList>
    </citation>
    <scope>NUCLEOTIDE SEQUENCE</scope>
</reference>
<feature type="domain" description="Glutaredoxin" evidence="1">
    <location>
        <begin position="4"/>
        <end position="64"/>
    </location>
</feature>
<evidence type="ECO:0000313" key="2">
    <source>
        <dbReference type="EMBL" id="VAW62063.1"/>
    </source>
</evidence>
<dbReference type="PROSITE" id="PS51354">
    <property type="entry name" value="GLUTAREDOXIN_2"/>
    <property type="match status" value="1"/>
</dbReference>
<dbReference type="AlphaFoldDB" id="A0A3B0XCK4"/>
<dbReference type="PRINTS" id="PR00160">
    <property type="entry name" value="GLUTAREDOXIN"/>
</dbReference>
<dbReference type="InterPro" id="IPR051548">
    <property type="entry name" value="Grx-like_ET"/>
</dbReference>
<dbReference type="SUPFAM" id="SSF52833">
    <property type="entry name" value="Thioredoxin-like"/>
    <property type="match status" value="1"/>
</dbReference>
<dbReference type="InterPro" id="IPR014025">
    <property type="entry name" value="Glutaredoxin_subgr"/>
</dbReference>
<protein>
    <recommendedName>
        <fullName evidence="1">Glutaredoxin domain-containing protein</fullName>
    </recommendedName>
</protein>
<dbReference type="GO" id="GO:0045454">
    <property type="term" value="P:cell redox homeostasis"/>
    <property type="evidence" value="ECO:0007669"/>
    <property type="project" value="TreeGrafter"/>
</dbReference>
<dbReference type="GO" id="GO:0009055">
    <property type="term" value="F:electron transfer activity"/>
    <property type="evidence" value="ECO:0007669"/>
    <property type="project" value="TreeGrafter"/>
</dbReference>
<name>A0A3B0XCK4_9ZZZZ</name>
<organism evidence="2">
    <name type="scientific">hydrothermal vent metagenome</name>
    <dbReference type="NCBI Taxonomy" id="652676"/>
    <lineage>
        <taxon>unclassified sequences</taxon>
        <taxon>metagenomes</taxon>
        <taxon>ecological metagenomes</taxon>
    </lineage>
</organism>
<dbReference type="EMBL" id="UOFJ01000061">
    <property type="protein sequence ID" value="VAW62063.1"/>
    <property type="molecule type" value="Genomic_DNA"/>
</dbReference>
<evidence type="ECO:0000259" key="1">
    <source>
        <dbReference type="Pfam" id="PF00462"/>
    </source>
</evidence>
<dbReference type="PANTHER" id="PTHR34386:SF1">
    <property type="entry name" value="GLUTAREDOXIN-LIKE PROTEIN NRDH"/>
    <property type="match status" value="1"/>
</dbReference>
<dbReference type="Gene3D" id="3.40.30.10">
    <property type="entry name" value="Glutaredoxin"/>
    <property type="match status" value="1"/>
</dbReference>
<dbReference type="InterPro" id="IPR002109">
    <property type="entry name" value="Glutaredoxin"/>
</dbReference>
<sequence>MARIKIYSTARCPICDKTKNLLNKWGIPYDEARVDTEQSALREMSQITQGARTVPQIAIDGKWIGGFSELTMLHMDDELDEFVEKT</sequence>
<accession>A0A3B0XCK4</accession>
<dbReference type="Pfam" id="PF00462">
    <property type="entry name" value="Glutaredoxin"/>
    <property type="match status" value="1"/>
</dbReference>
<proteinExistence type="predicted"/>
<dbReference type="InterPro" id="IPR036249">
    <property type="entry name" value="Thioredoxin-like_sf"/>
</dbReference>
<gene>
    <name evidence="2" type="ORF">MNBD_GAMMA10-2960</name>
</gene>
<dbReference type="PANTHER" id="PTHR34386">
    <property type="entry name" value="GLUTAREDOXIN"/>
    <property type="match status" value="1"/>
</dbReference>